<sequence>MNNMKIAVQLELPNIELEEPKTSVSETKLNYSNEGPLFSPFERDEDQLELPFIDTVDEDSSNKFLAGNAGNAGGDGIPIEWQCPRALIEDDLPPALKLRDEMLPKSIRAFVREKAFSIDDMSPDYLAVSLITMLASIIGSNVEIEPKKNDTWRVVCILWALLVGKASEKKTPAMSAAVSFVDKVKKEVIAPIGKRNSAINAVKKKRFDIARRELEQELEDALEQGNETALLNIAEQLADLIEPPIFDQKEVYINDSTIEALTMCAQTSLSGLTIVRDELSGLLNIFNQQNRSHERSVYLEGYSGQRNSYVIRRVSRDDVILPQLFIGLLGGIQPDMLKPLIKSAIEGHQNDGFLERCLQMSVLPTKTKRVLTDHQVSEQAIKSVHYVFAKLAQLDSPLDPIVLKFSPLAQKKWTKWSEEAVRDELNSPPMLESYHVKRLEHCAKLAMIFHLVEEAANTPKHKPFKPSNVVGTKSISQAMVWMRYLRSHAFRIIASAQDNHAVDSPAQVLLSRLSKLDGQFTKHSLSQKCWKNLKTAQQRDEAIKTLVKHGYLQEAMITTKKSLKPVKGYLIHPDYK</sequence>
<proteinExistence type="predicted"/>
<dbReference type="Pfam" id="PF13148">
    <property type="entry name" value="DUF3987"/>
    <property type="match status" value="1"/>
</dbReference>
<dbReference type="InterPro" id="IPR025048">
    <property type="entry name" value="DUF3987"/>
</dbReference>
<dbReference type="EMBL" id="CP033138">
    <property type="protein sequence ID" value="AYO16833.1"/>
    <property type="molecule type" value="Genomic_DNA"/>
</dbReference>
<evidence type="ECO:0000256" key="1">
    <source>
        <dbReference type="SAM" id="Coils"/>
    </source>
</evidence>
<feature type="coiled-coil region" evidence="1">
    <location>
        <begin position="204"/>
        <end position="231"/>
    </location>
</feature>
<dbReference type="Proteomes" id="UP000390336">
    <property type="component" value="Chromosome 2"/>
</dbReference>
<dbReference type="Proteomes" id="UP000272136">
    <property type="component" value="Chromosome 2"/>
</dbReference>
<name>A0AAP9KBR7_9VIBR</name>
<accession>A0AAP9KBR7</accession>
<organism evidence="3 5">
    <name type="scientific">Vibrio owensii</name>
    <dbReference type="NCBI Taxonomy" id="696485"/>
    <lineage>
        <taxon>Bacteria</taxon>
        <taxon>Pseudomonadati</taxon>
        <taxon>Pseudomonadota</taxon>
        <taxon>Gammaproteobacteria</taxon>
        <taxon>Vibrionales</taxon>
        <taxon>Vibrionaceae</taxon>
        <taxon>Vibrio</taxon>
    </lineage>
</organism>
<keyword evidence="4" id="KW-1185">Reference proteome</keyword>
<dbReference type="EMBL" id="CP045860">
    <property type="protein sequence ID" value="QGH48998.1"/>
    <property type="molecule type" value="Genomic_DNA"/>
</dbReference>
<reference evidence="3 5" key="1">
    <citation type="journal article" date="2015" name="Genome Announc.">
        <title>Draft Genome Sequence of Vibrio owensii Strain SH-14, Which Causes Shrimp Acute Hepatopancreatic Necrosis Disease.</title>
        <authorList>
            <person name="Liu L."/>
            <person name="Xiao J."/>
            <person name="Xia X."/>
            <person name="Pan Y."/>
            <person name="Yan S."/>
            <person name="Wang Y."/>
        </authorList>
    </citation>
    <scope>NUCLEOTIDE SEQUENCE [LARGE SCALE GENOMIC DNA]</scope>
    <source>
        <strain evidence="3 5">SH14</strain>
    </source>
</reference>
<protein>
    <submittedName>
        <fullName evidence="3">DUF3987 domain-containing protein</fullName>
    </submittedName>
</protein>
<reference evidence="3" key="3">
    <citation type="submission" date="2019-11" db="EMBL/GenBank/DDBJ databases">
        <title>Complete genome sequence of Vibrio owensii SH-14 isolated from shrimp with acute hepatopancreatic necrosis diease.</title>
        <authorList>
            <person name="Liang X."/>
            <person name="Wang Y."/>
        </authorList>
    </citation>
    <scope>NUCLEOTIDE SEQUENCE</scope>
    <source>
        <strain evidence="3">SH14</strain>
    </source>
</reference>
<gene>
    <name evidence="3" type="ORF">APZ19_17835</name>
    <name evidence="2" type="ORF">D0812_20775</name>
</gene>
<evidence type="ECO:0000313" key="5">
    <source>
        <dbReference type="Proteomes" id="UP000390336"/>
    </source>
</evidence>
<keyword evidence="1" id="KW-0175">Coiled coil</keyword>
<dbReference type="AlphaFoldDB" id="A0AAP9KBR7"/>
<evidence type="ECO:0000313" key="3">
    <source>
        <dbReference type="EMBL" id="QGH48998.1"/>
    </source>
</evidence>
<evidence type="ECO:0000313" key="4">
    <source>
        <dbReference type="Proteomes" id="UP000272136"/>
    </source>
</evidence>
<dbReference type="RefSeq" id="WP_054823804.1">
    <property type="nucleotide sequence ID" value="NZ_CP033138.1"/>
</dbReference>
<reference evidence="2 4" key="2">
    <citation type="submission" date="2018-10" db="EMBL/GenBank/DDBJ databases">
        <title>Whole Genome of Vibrio owensii strain 170502, isolated from Acute Hepatopancreatic Necrosis Disease (AHPND) shrimp.</title>
        <authorList>
            <person name="Yan M."/>
            <person name="Wang X."/>
            <person name="Wang Y."/>
        </authorList>
    </citation>
    <scope>NUCLEOTIDE SEQUENCE [LARGE SCALE GENOMIC DNA]</scope>
    <source>
        <strain evidence="2 4">1700302</strain>
    </source>
</reference>
<evidence type="ECO:0000313" key="2">
    <source>
        <dbReference type="EMBL" id="AYO16833.1"/>
    </source>
</evidence>